<organism evidence="1 2">
    <name type="scientific">Neofusicoccum parvum</name>
    <dbReference type="NCBI Taxonomy" id="310453"/>
    <lineage>
        <taxon>Eukaryota</taxon>
        <taxon>Fungi</taxon>
        <taxon>Dikarya</taxon>
        <taxon>Ascomycota</taxon>
        <taxon>Pezizomycotina</taxon>
        <taxon>Dothideomycetes</taxon>
        <taxon>Dothideomycetes incertae sedis</taxon>
        <taxon>Botryosphaeriales</taxon>
        <taxon>Botryosphaeriaceae</taxon>
        <taxon>Neofusicoccum</taxon>
    </lineage>
</organism>
<reference evidence="1" key="1">
    <citation type="submission" date="2024-09" db="EMBL/GenBank/DDBJ databases">
        <title>Draft Genome Sequences of Neofusicoccum parvum.</title>
        <authorList>
            <person name="Ashida A."/>
            <person name="Camagna M."/>
            <person name="Tanaka A."/>
            <person name="Takemoto D."/>
        </authorList>
    </citation>
    <scope>NUCLEOTIDE SEQUENCE</scope>
    <source>
        <strain evidence="1">PPO83</strain>
    </source>
</reference>
<name>A0ACB5SPG6_9PEZI</name>
<dbReference type="Proteomes" id="UP001165186">
    <property type="component" value="Unassembled WGS sequence"/>
</dbReference>
<evidence type="ECO:0000313" key="1">
    <source>
        <dbReference type="EMBL" id="GME50910.1"/>
    </source>
</evidence>
<accession>A0ACB5SPG6</accession>
<evidence type="ECO:0000313" key="2">
    <source>
        <dbReference type="Proteomes" id="UP001165186"/>
    </source>
</evidence>
<proteinExistence type="predicted"/>
<keyword evidence="2" id="KW-1185">Reference proteome</keyword>
<comment type="caution">
    <text evidence="1">The sequence shown here is derived from an EMBL/GenBank/DDBJ whole genome shotgun (WGS) entry which is preliminary data.</text>
</comment>
<sequence>MASDFISRKSPARGRPSMPVVDAKDRGASSHLLNPSLLNCKLQPEIHPIAAAAADRSSTRPASSTSNFSAKERGLSKTLQPHEYTVGRFVFIRNIKKRGQGWRGHAGLIIGKWGKVVAVLISTTFNGQGRDGKYEAMKYDHTGKWTEYGQHQYDLYTAFYLLLALDGSDVTDRLPVIRILNAMIFDKGKTWLDLRAVRFVLMDDLEKYWAKGSQREAFLTDRSMELLKDRIYQIIEHFETEADVWPWKNREFEMMKKWRDADEGRLRFPEEEPEWDDNE</sequence>
<protein>
    <submittedName>
        <fullName evidence="1">Uncharacterized protein</fullName>
    </submittedName>
</protein>
<dbReference type="EMBL" id="BSXG01000169">
    <property type="protein sequence ID" value="GME50910.1"/>
    <property type="molecule type" value="Genomic_DNA"/>
</dbReference>
<gene>
    <name evidence="1" type="primary">g6682</name>
    <name evidence="1" type="ORF">NpPPO83_00006682</name>
</gene>